<dbReference type="Gene3D" id="1.10.8.1080">
    <property type="match status" value="1"/>
</dbReference>
<dbReference type="UniPathway" id="UPA00342"/>
<dbReference type="EC" id="4.2.1.126" evidence="3"/>
<dbReference type="InterPro" id="IPR001347">
    <property type="entry name" value="SIS_dom"/>
</dbReference>
<feature type="active site" description="Proton donor" evidence="3">
    <location>
        <position position="91"/>
    </location>
</feature>
<feature type="active site" evidence="3">
    <location>
        <position position="122"/>
    </location>
</feature>
<dbReference type="InterPro" id="IPR005486">
    <property type="entry name" value="Glucokinase_regulatory_CS"/>
</dbReference>
<reference evidence="6 7" key="1">
    <citation type="submission" date="2020-10" db="EMBL/GenBank/DDBJ databases">
        <title>Haloactinobacterium sp. RN3S43, a bacterium isolated from saline soil.</title>
        <authorList>
            <person name="Sun J.-Q."/>
        </authorList>
    </citation>
    <scope>NUCLEOTIDE SEQUENCE [LARGE SCALE GENOMIC DNA]</scope>
    <source>
        <strain evidence="6 7">RN3S43</strain>
    </source>
</reference>
<accession>A0A7M1SYZ5</accession>
<dbReference type="Gene3D" id="3.40.50.10490">
    <property type="entry name" value="Glucose-6-phosphate isomerase like protein, domain 1"/>
    <property type="match status" value="1"/>
</dbReference>
<gene>
    <name evidence="3 6" type="primary">murQ</name>
    <name evidence="6" type="ORF">IM660_06915</name>
</gene>
<evidence type="ECO:0000259" key="5">
    <source>
        <dbReference type="PROSITE" id="PS51464"/>
    </source>
</evidence>
<dbReference type="GO" id="GO:0046348">
    <property type="term" value="P:amino sugar catabolic process"/>
    <property type="evidence" value="ECO:0007669"/>
    <property type="project" value="InterPro"/>
</dbReference>
<dbReference type="InterPro" id="IPR040190">
    <property type="entry name" value="MURQ/GCKR"/>
</dbReference>
<comment type="miscellaneous">
    <text evidence="3">A lyase-type mechanism (elimination/hydration) is suggested for the cleavage of the lactyl ether bond of MurNAc 6-phosphate, with the formation of an alpha,beta-unsaturated aldehyde intermediate with (E)-stereochemistry, followed by the syn addition of water to give product.</text>
</comment>
<keyword evidence="1 3" id="KW-0456">Lyase</keyword>
<evidence type="ECO:0000256" key="1">
    <source>
        <dbReference type="ARBA" id="ARBA00023239"/>
    </source>
</evidence>
<dbReference type="Proteomes" id="UP000593758">
    <property type="component" value="Chromosome"/>
</dbReference>
<comment type="subunit">
    <text evidence="3">Homodimer.</text>
</comment>
<dbReference type="GO" id="GO:0016835">
    <property type="term" value="F:carbon-oxygen lyase activity"/>
    <property type="evidence" value="ECO:0007669"/>
    <property type="project" value="UniProtKB-UniRule"/>
</dbReference>
<dbReference type="RefSeq" id="WP_193498620.1">
    <property type="nucleotide sequence ID" value="NZ_CP063169.1"/>
</dbReference>
<dbReference type="EMBL" id="CP063169">
    <property type="protein sequence ID" value="QOR71972.1"/>
    <property type="molecule type" value="Genomic_DNA"/>
</dbReference>
<dbReference type="GO" id="GO:0097173">
    <property type="term" value="P:N-acetylmuramic acid catabolic process"/>
    <property type="evidence" value="ECO:0007669"/>
    <property type="project" value="UniProtKB-UniPathway"/>
</dbReference>
<dbReference type="KEGG" id="halt:IM660_06915"/>
<dbReference type="GO" id="GO:0016803">
    <property type="term" value="F:ether hydrolase activity"/>
    <property type="evidence" value="ECO:0007669"/>
    <property type="project" value="TreeGrafter"/>
</dbReference>
<organism evidence="6 7">
    <name type="scientific">Ruania alkalisoli</name>
    <dbReference type="NCBI Taxonomy" id="2779775"/>
    <lineage>
        <taxon>Bacteria</taxon>
        <taxon>Bacillati</taxon>
        <taxon>Actinomycetota</taxon>
        <taxon>Actinomycetes</taxon>
        <taxon>Micrococcales</taxon>
        <taxon>Ruaniaceae</taxon>
        <taxon>Ruania</taxon>
    </lineage>
</organism>
<dbReference type="CDD" id="cd05007">
    <property type="entry name" value="SIS_Etherase"/>
    <property type="match status" value="1"/>
</dbReference>
<dbReference type="InterPro" id="IPR046348">
    <property type="entry name" value="SIS_dom_sf"/>
</dbReference>
<feature type="region of interest" description="Disordered" evidence="4">
    <location>
        <begin position="1"/>
        <end position="21"/>
    </location>
</feature>
<dbReference type="GO" id="GO:0097367">
    <property type="term" value="F:carbohydrate derivative binding"/>
    <property type="evidence" value="ECO:0007669"/>
    <property type="project" value="InterPro"/>
</dbReference>
<dbReference type="PROSITE" id="PS01272">
    <property type="entry name" value="GCKR"/>
    <property type="match status" value="1"/>
</dbReference>
<dbReference type="AlphaFoldDB" id="A0A7M1SYZ5"/>
<comment type="catalytic activity">
    <reaction evidence="3">
        <text>N-acetyl-D-muramate 6-phosphate + H2O = N-acetyl-D-glucosamine 6-phosphate + (R)-lactate</text>
        <dbReference type="Rhea" id="RHEA:26410"/>
        <dbReference type="ChEBI" id="CHEBI:15377"/>
        <dbReference type="ChEBI" id="CHEBI:16004"/>
        <dbReference type="ChEBI" id="CHEBI:57513"/>
        <dbReference type="ChEBI" id="CHEBI:58722"/>
        <dbReference type="EC" id="4.2.1.126"/>
    </reaction>
</comment>
<dbReference type="GO" id="GO:0009254">
    <property type="term" value="P:peptidoglycan turnover"/>
    <property type="evidence" value="ECO:0007669"/>
    <property type="project" value="TreeGrafter"/>
</dbReference>
<sequence length="321" mass="32200">MTPHPQDTPLHVQSATEDRNPRTTEIDTLASGDLVRLITTEDAAVVPAVAAAGPQIAALVDLAVDALGSGGRIIYVGAGTSGRLGVLDAVELLPTYRVGSDQVEAFLAGGSEAMTAPVEGAEDDPAAGAAAVAEVGPGDLVVGLAASGRTPFVGGALERARSRGAATGLIACNPRATLASSADVAVLVDTGPEVVTGSTRMKAGTAQKLVLNTLSTATMVRLGKTYSNLMIDVLPTNEKLHARIVRMLAQATGRPADQCRAALTEAGDVRTALVCLLASVDAVAARAALAQNPPDPARAGDPAGIRTAVAELGGQAVAPGE</sequence>
<feature type="domain" description="SIS" evidence="5">
    <location>
        <begin position="63"/>
        <end position="224"/>
    </location>
</feature>
<dbReference type="SUPFAM" id="SSF53697">
    <property type="entry name" value="SIS domain"/>
    <property type="match status" value="1"/>
</dbReference>
<evidence type="ECO:0000256" key="4">
    <source>
        <dbReference type="SAM" id="MobiDB-lite"/>
    </source>
</evidence>
<dbReference type="HAMAP" id="MF_00068">
    <property type="entry name" value="MurQ"/>
    <property type="match status" value="1"/>
</dbReference>
<dbReference type="Pfam" id="PF22645">
    <property type="entry name" value="GKRP_SIS_N"/>
    <property type="match status" value="1"/>
</dbReference>
<dbReference type="NCBIfam" id="NF009222">
    <property type="entry name" value="PRK12570.1"/>
    <property type="match status" value="1"/>
</dbReference>
<evidence type="ECO:0000256" key="2">
    <source>
        <dbReference type="ARBA" id="ARBA00023277"/>
    </source>
</evidence>
<dbReference type="NCBIfam" id="TIGR00274">
    <property type="entry name" value="N-acetylmuramic acid 6-phosphate etherase"/>
    <property type="match status" value="1"/>
</dbReference>
<evidence type="ECO:0000256" key="3">
    <source>
        <dbReference type="HAMAP-Rule" id="MF_00068"/>
    </source>
</evidence>
<keyword evidence="7" id="KW-1185">Reference proteome</keyword>
<proteinExistence type="inferred from homology"/>
<name>A0A7M1SYZ5_9MICO</name>
<dbReference type="InterPro" id="IPR005488">
    <property type="entry name" value="Etherase_MurQ"/>
</dbReference>
<dbReference type="PANTHER" id="PTHR10088">
    <property type="entry name" value="GLUCOKINASE REGULATORY PROTEIN"/>
    <property type="match status" value="1"/>
</dbReference>
<comment type="function">
    <text evidence="3">Specifically catalyzes the cleavage of the D-lactyl ether substituent of MurNAc 6-phosphate, producing GlcNAc 6-phosphate and D-lactate.</text>
</comment>
<keyword evidence="2 3" id="KW-0119">Carbohydrate metabolism</keyword>
<protein>
    <recommendedName>
        <fullName evidence="3">N-acetylmuramic acid 6-phosphate etherase</fullName>
        <shortName evidence="3">MurNAc-6-P etherase</shortName>
        <ecNumber evidence="3">4.2.1.126</ecNumber>
    </recommendedName>
    <alternativeName>
        <fullName evidence="3">N-acetylmuramic acid 6-phosphate hydrolase</fullName>
    </alternativeName>
    <alternativeName>
        <fullName evidence="3">N-acetylmuramic acid 6-phosphate lyase</fullName>
    </alternativeName>
</protein>
<evidence type="ECO:0000313" key="7">
    <source>
        <dbReference type="Proteomes" id="UP000593758"/>
    </source>
</evidence>
<evidence type="ECO:0000313" key="6">
    <source>
        <dbReference type="EMBL" id="QOR71972.1"/>
    </source>
</evidence>
<dbReference type="PROSITE" id="PS51464">
    <property type="entry name" value="SIS"/>
    <property type="match status" value="1"/>
</dbReference>
<dbReference type="PANTHER" id="PTHR10088:SF4">
    <property type="entry name" value="GLUCOKINASE REGULATORY PROTEIN"/>
    <property type="match status" value="1"/>
</dbReference>
<comment type="pathway">
    <text evidence="3">Amino-sugar metabolism; N-acetylmuramate degradation.</text>
</comment>
<comment type="similarity">
    <text evidence="3">Belongs to the GCKR-like family. MurNAc-6-P etherase subfamily.</text>
</comment>
<dbReference type="NCBIfam" id="NF003915">
    <property type="entry name" value="PRK05441.1"/>
    <property type="match status" value="1"/>
</dbReference>